<evidence type="ECO:0008006" key="4">
    <source>
        <dbReference type="Google" id="ProtNLM"/>
    </source>
</evidence>
<accession>A0A0F5FUH5</accession>
<keyword evidence="3" id="KW-1185">Reference proteome</keyword>
<dbReference type="Proteomes" id="UP000033632">
    <property type="component" value="Unassembled WGS sequence"/>
</dbReference>
<protein>
    <recommendedName>
        <fullName evidence="4">Lipoprotein</fullName>
    </recommendedName>
</protein>
<dbReference type="AlphaFoldDB" id="A0A0F5FUH5"/>
<feature type="chain" id="PRO_5002487117" description="Lipoprotein" evidence="1">
    <location>
        <begin position="25"/>
        <end position="118"/>
    </location>
</feature>
<organism evidence="2 3">
    <name type="scientific">Devosia geojensis</name>
    <dbReference type="NCBI Taxonomy" id="443610"/>
    <lineage>
        <taxon>Bacteria</taxon>
        <taxon>Pseudomonadati</taxon>
        <taxon>Pseudomonadota</taxon>
        <taxon>Alphaproteobacteria</taxon>
        <taxon>Hyphomicrobiales</taxon>
        <taxon>Devosiaceae</taxon>
        <taxon>Devosia</taxon>
    </lineage>
</organism>
<comment type="caution">
    <text evidence="2">The sequence shown here is derived from an EMBL/GenBank/DDBJ whole genome shotgun (WGS) entry which is preliminary data.</text>
</comment>
<feature type="signal peptide" evidence="1">
    <location>
        <begin position="1"/>
        <end position="24"/>
    </location>
</feature>
<reference evidence="2 3" key="1">
    <citation type="submission" date="2015-03" db="EMBL/GenBank/DDBJ databases">
        <authorList>
            <person name="Hassan Y.I."/>
            <person name="Lepp D."/>
            <person name="Li X.-Z."/>
            <person name="Zhou T."/>
        </authorList>
    </citation>
    <scope>NUCLEOTIDE SEQUENCE [LARGE SCALE GENOMIC DNA]</scope>
    <source>
        <strain evidence="2 3">BD-c194</strain>
    </source>
</reference>
<dbReference type="PATRIC" id="fig|443610.3.peg.3977"/>
<evidence type="ECO:0000313" key="2">
    <source>
        <dbReference type="EMBL" id="KKB12488.1"/>
    </source>
</evidence>
<dbReference type="RefSeq" id="WP_046107910.1">
    <property type="nucleotide sequence ID" value="NZ_JZEX01000075.1"/>
</dbReference>
<keyword evidence="1" id="KW-0732">Signal</keyword>
<dbReference type="EMBL" id="JZEX01000075">
    <property type="protein sequence ID" value="KKB12488.1"/>
    <property type="molecule type" value="Genomic_DNA"/>
</dbReference>
<dbReference type="OrthoDB" id="339834at2"/>
<evidence type="ECO:0000256" key="1">
    <source>
        <dbReference type="SAM" id="SignalP"/>
    </source>
</evidence>
<gene>
    <name evidence="2" type="ORF">VE25_07080</name>
</gene>
<proteinExistence type="predicted"/>
<name>A0A0F5FUH5_9HYPH</name>
<evidence type="ECO:0000313" key="3">
    <source>
        <dbReference type="Proteomes" id="UP000033632"/>
    </source>
</evidence>
<sequence length="118" mass="12591">MKTTIARTAAAIFALCAMTATGFADEIPQDIQGKWAPSGGCDGEDAITLTATTIAFGSDEPQEAEYFEDDSPAGNGAVHLAEEGDVSNWEYNKEQNVLLFNEQGYGMGVAPVSYERCE</sequence>